<feature type="transmembrane region" description="Helical" evidence="7">
    <location>
        <begin position="63"/>
        <end position="83"/>
    </location>
</feature>
<evidence type="ECO:0000256" key="4">
    <source>
        <dbReference type="ARBA" id="ARBA00022777"/>
    </source>
</evidence>
<comment type="catalytic activity">
    <reaction evidence="1">
        <text>ATP + protein L-histidine = ADP + protein N-phospho-L-histidine.</text>
        <dbReference type="EC" id="2.7.13.3"/>
    </reaction>
</comment>
<dbReference type="EC" id="2.7.13.3" evidence="2"/>
<dbReference type="InterPro" id="IPR005467">
    <property type="entry name" value="His_kinase_dom"/>
</dbReference>
<comment type="caution">
    <text evidence="9">The sequence shown here is derived from an EMBL/GenBank/DDBJ whole genome shotgun (WGS) entry which is preliminary data.</text>
</comment>
<dbReference type="AlphaFoldDB" id="A0A2A2TG71"/>
<evidence type="ECO:0000256" key="6">
    <source>
        <dbReference type="SAM" id="Coils"/>
    </source>
</evidence>
<keyword evidence="3" id="KW-0597">Phosphoprotein</keyword>
<dbReference type="OrthoDB" id="5401154at2"/>
<dbReference type="Gene3D" id="1.10.287.130">
    <property type="match status" value="1"/>
</dbReference>
<dbReference type="PRINTS" id="PR00344">
    <property type="entry name" value="BCTRLSENSOR"/>
</dbReference>
<evidence type="ECO:0000313" key="10">
    <source>
        <dbReference type="Proteomes" id="UP000218238"/>
    </source>
</evidence>
<organism evidence="9 10">
    <name type="scientific">Brunnivagina elsteri CCALA 953</name>
    <dbReference type="NCBI Taxonomy" id="987040"/>
    <lineage>
        <taxon>Bacteria</taxon>
        <taxon>Bacillati</taxon>
        <taxon>Cyanobacteriota</taxon>
        <taxon>Cyanophyceae</taxon>
        <taxon>Nostocales</taxon>
        <taxon>Calotrichaceae</taxon>
        <taxon>Brunnivagina</taxon>
    </lineage>
</organism>
<dbReference type="PANTHER" id="PTHR43065">
    <property type="entry name" value="SENSOR HISTIDINE KINASE"/>
    <property type="match status" value="1"/>
</dbReference>
<accession>A0A2A2TG71</accession>
<dbReference type="InterPro" id="IPR003661">
    <property type="entry name" value="HisK_dim/P_dom"/>
</dbReference>
<dbReference type="PROSITE" id="PS50109">
    <property type="entry name" value="HIS_KIN"/>
    <property type="match status" value="1"/>
</dbReference>
<keyword evidence="7" id="KW-0812">Transmembrane</keyword>
<dbReference type="GO" id="GO:0000155">
    <property type="term" value="F:phosphorelay sensor kinase activity"/>
    <property type="evidence" value="ECO:0007669"/>
    <property type="project" value="InterPro"/>
</dbReference>
<dbReference type="InterPro" id="IPR036097">
    <property type="entry name" value="HisK_dim/P_sf"/>
</dbReference>
<feature type="domain" description="Histidine kinase" evidence="8">
    <location>
        <begin position="203"/>
        <end position="440"/>
    </location>
</feature>
<dbReference type="Pfam" id="PF02518">
    <property type="entry name" value="HATPase_c"/>
    <property type="match status" value="1"/>
</dbReference>
<dbReference type="InterPro" id="IPR036890">
    <property type="entry name" value="HATPase_C_sf"/>
</dbReference>
<dbReference type="InterPro" id="IPR003594">
    <property type="entry name" value="HATPase_dom"/>
</dbReference>
<evidence type="ECO:0000256" key="5">
    <source>
        <dbReference type="ARBA" id="ARBA00023012"/>
    </source>
</evidence>
<evidence type="ECO:0000256" key="7">
    <source>
        <dbReference type="SAM" id="Phobius"/>
    </source>
</evidence>
<dbReference type="CDD" id="cd00082">
    <property type="entry name" value="HisKA"/>
    <property type="match status" value="1"/>
</dbReference>
<sequence length="441" mass="49758">MLCGYSKNRDSNSLFFWFIMEDYLALERLSWLVTGENLIIACCYLAISSVISYGIWRNREAGIDPLVVAVACIFLSCSIGHGMHCVSMLGLHNAVLWQAVADFATVIIALRFLSFYRSFDLLACFSQIFASKLELENKNQVLETAMRELKRAQSQLVHQEKMSSLGQLVAGVAHEINNPANFIYANLAHLQDYTQNLLNFVQLYQKHYSNPIAEVQAQAEIIELDYLQEDLPKILISMNIGIDRIRKIVLSLRNFSRMDEAELKTVDIHEGIDSTLLLLQHRLQAGSEYPEIQIVKDYSHLPEVECYPGQLNQVFMNILTNAIDSMEPRDAKNALEEVETQPINQKNEDKPCITIRTSVVDTADAQWVDICIADNGSGIPEDIQPRIFDPFFTTKPVGKGTGMGMSISYQIITEKHGGKLKCFSTFAQGTELIIQLPVQHK</sequence>
<evidence type="ECO:0000256" key="3">
    <source>
        <dbReference type="ARBA" id="ARBA00022553"/>
    </source>
</evidence>
<dbReference type="SUPFAM" id="SSF47384">
    <property type="entry name" value="Homodimeric domain of signal transducing histidine kinase"/>
    <property type="match status" value="1"/>
</dbReference>
<keyword evidence="4 9" id="KW-0418">Kinase</keyword>
<keyword evidence="10" id="KW-1185">Reference proteome</keyword>
<dbReference type="Gene3D" id="3.30.565.10">
    <property type="entry name" value="Histidine kinase-like ATPase, C-terminal domain"/>
    <property type="match status" value="1"/>
</dbReference>
<dbReference type="EMBL" id="NTFS01000199">
    <property type="protein sequence ID" value="PAX52797.1"/>
    <property type="molecule type" value="Genomic_DNA"/>
</dbReference>
<dbReference type="SMART" id="SM00387">
    <property type="entry name" value="HATPase_c"/>
    <property type="match status" value="1"/>
</dbReference>
<name>A0A2A2TG71_9CYAN</name>
<dbReference type="Proteomes" id="UP000218238">
    <property type="component" value="Unassembled WGS sequence"/>
</dbReference>
<keyword evidence="4 9" id="KW-0808">Transferase</keyword>
<proteinExistence type="predicted"/>
<feature type="transmembrane region" description="Helical" evidence="7">
    <location>
        <begin position="38"/>
        <end position="56"/>
    </location>
</feature>
<keyword evidence="5" id="KW-0902">Two-component regulatory system</keyword>
<dbReference type="InterPro" id="IPR004358">
    <property type="entry name" value="Sig_transdc_His_kin-like_C"/>
</dbReference>
<evidence type="ECO:0000259" key="8">
    <source>
        <dbReference type="PROSITE" id="PS50109"/>
    </source>
</evidence>
<reference evidence="9 10" key="1">
    <citation type="submission" date="2017-08" db="EMBL/GenBank/DDBJ databases">
        <title>Draft genome sequence of filamentous cyanobacterium Calothrix elsteri CCALA 953.</title>
        <authorList>
            <person name="Gagunashvili A.N."/>
            <person name="Elster J."/>
            <person name="Andresson O.S."/>
        </authorList>
    </citation>
    <scope>NUCLEOTIDE SEQUENCE [LARGE SCALE GENOMIC DNA]</scope>
    <source>
        <strain evidence="9 10">CCALA 953</strain>
    </source>
</reference>
<feature type="coiled-coil region" evidence="6">
    <location>
        <begin position="132"/>
        <end position="162"/>
    </location>
</feature>
<protein>
    <recommendedName>
        <fullName evidence="2">histidine kinase</fullName>
        <ecNumber evidence="2">2.7.13.3</ecNumber>
    </recommendedName>
</protein>
<keyword evidence="7" id="KW-1133">Transmembrane helix</keyword>
<keyword evidence="7" id="KW-0472">Membrane</keyword>
<evidence type="ECO:0000256" key="2">
    <source>
        <dbReference type="ARBA" id="ARBA00012438"/>
    </source>
</evidence>
<evidence type="ECO:0000313" key="9">
    <source>
        <dbReference type="EMBL" id="PAX52797.1"/>
    </source>
</evidence>
<evidence type="ECO:0000256" key="1">
    <source>
        <dbReference type="ARBA" id="ARBA00000085"/>
    </source>
</evidence>
<feature type="transmembrane region" description="Helical" evidence="7">
    <location>
        <begin position="95"/>
        <end position="113"/>
    </location>
</feature>
<gene>
    <name evidence="9" type="ORF">CK510_17375</name>
</gene>
<dbReference type="SUPFAM" id="SSF55874">
    <property type="entry name" value="ATPase domain of HSP90 chaperone/DNA topoisomerase II/histidine kinase"/>
    <property type="match status" value="1"/>
</dbReference>
<keyword evidence="6" id="KW-0175">Coiled coil</keyword>
<dbReference type="PANTHER" id="PTHR43065:SF50">
    <property type="entry name" value="HISTIDINE KINASE"/>
    <property type="match status" value="1"/>
</dbReference>